<proteinExistence type="inferred from homology"/>
<organism evidence="5 6">
    <name type="scientific">Lepraria finkii</name>
    <dbReference type="NCBI Taxonomy" id="1340010"/>
    <lineage>
        <taxon>Eukaryota</taxon>
        <taxon>Fungi</taxon>
        <taxon>Dikarya</taxon>
        <taxon>Ascomycota</taxon>
        <taxon>Pezizomycotina</taxon>
        <taxon>Lecanoromycetes</taxon>
        <taxon>OSLEUM clade</taxon>
        <taxon>Lecanoromycetidae</taxon>
        <taxon>Lecanorales</taxon>
        <taxon>Lecanorineae</taxon>
        <taxon>Stereocaulaceae</taxon>
        <taxon>Lepraria</taxon>
    </lineage>
</organism>
<dbReference type="InterPro" id="IPR050121">
    <property type="entry name" value="Cytochrome_P450_monoxygenase"/>
</dbReference>
<protein>
    <recommendedName>
        <fullName evidence="7">Cytochrome P450</fullName>
    </recommendedName>
</protein>
<name>A0ABR4BP08_9LECA</name>
<evidence type="ECO:0008006" key="7">
    <source>
        <dbReference type="Google" id="ProtNLM"/>
    </source>
</evidence>
<dbReference type="PANTHER" id="PTHR24305:SF166">
    <property type="entry name" value="CYTOCHROME P450 12A4, MITOCHONDRIAL-RELATED"/>
    <property type="match status" value="1"/>
</dbReference>
<comment type="similarity">
    <text evidence="2">Belongs to the cytochrome P450 family.</text>
</comment>
<gene>
    <name evidence="5" type="ORF">ABVK25_000837</name>
</gene>
<evidence type="ECO:0000256" key="2">
    <source>
        <dbReference type="ARBA" id="ARBA00010617"/>
    </source>
</evidence>
<dbReference type="EMBL" id="JBHFEH010000001">
    <property type="protein sequence ID" value="KAL2059544.1"/>
    <property type="molecule type" value="Genomic_DNA"/>
</dbReference>
<evidence type="ECO:0000313" key="6">
    <source>
        <dbReference type="Proteomes" id="UP001590951"/>
    </source>
</evidence>
<dbReference type="InterPro" id="IPR036396">
    <property type="entry name" value="Cyt_P450_sf"/>
</dbReference>
<comment type="cofactor">
    <cofactor evidence="1">
        <name>heme</name>
        <dbReference type="ChEBI" id="CHEBI:30413"/>
    </cofactor>
</comment>
<accession>A0ABR4BP08</accession>
<dbReference type="PRINTS" id="PR00465">
    <property type="entry name" value="EP450IV"/>
</dbReference>
<keyword evidence="3" id="KW-0479">Metal-binding</keyword>
<evidence type="ECO:0000313" key="5">
    <source>
        <dbReference type="EMBL" id="KAL2059544.1"/>
    </source>
</evidence>
<evidence type="ECO:0000256" key="3">
    <source>
        <dbReference type="ARBA" id="ARBA00022723"/>
    </source>
</evidence>
<keyword evidence="6" id="KW-1185">Reference proteome</keyword>
<sequence>MGEMDLFHDEKRDEFFFWESEKPFKYIGKILARNGLESHEMAQRWLMELVKPYEAKVQSREPVQSSEKSVKQFNGSVYEKLLLYKNPKTGNPLDWTERASEIMDHAVAGQDAVPAALEFIFRQVSTHTDVQSKMRLELLTSMPLSAEDRTFAMIDSLSYVNAVVMEGLRLVNTISSYQTRVVPKGGCVVADHYLPAGTIVAAQPYLINRQPDIFPNPNTFDPSRWLLLGEEYRNLSKSMWTYSSGPRSCLGRELSSAIIKTVLVDTYTRYKTTLLEPDRTEKRPWEGADFMAEVRFENILGCEEGKRIEKRVRKTSLSPVEAQEQIQEPV</sequence>
<dbReference type="Pfam" id="PF00067">
    <property type="entry name" value="p450"/>
    <property type="match status" value="1"/>
</dbReference>
<dbReference type="PANTHER" id="PTHR24305">
    <property type="entry name" value="CYTOCHROME P450"/>
    <property type="match status" value="1"/>
</dbReference>
<comment type="caution">
    <text evidence="5">The sequence shown here is derived from an EMBL/GenBank/DDBJ whole genome shotgun (WGS) entry which is preliminary data.</text>
</comment>
<reference evidence="5 6" key="1">
    <citation type="submission" date="2024-09" db="EMBL/GenBank/DDBJ databases">
        <title>Rethinking Asexuality: The Enigmatic Case of Functional Sexual Genes in Lepraria (Stereocaulaceae).</title>
        <authorList>
            <person name="Doellman M."/>
            <person name="Sun Y."/>
            <person name="Barcenas-Pena A."/>
            <person name="Lumbsch H.T."/>
            <person name="Grewe F."/>
        </authorList>
    </citation>
    <scope>NUCLEOTIDE SEQUENCE [LARGE SCALE GENOMIC DNA]</scope>
    <source>
        <strain evidence="5 6">Grewe 0041</strain>
    </source>
</reference>
<dbReference type="Proteomes" id="UP001590951">
    <property type="component" value="Unassembled WGS sequence"/>
</dbReference>
<evidence type="ECO:0000256" key="4">
    <source>
        <dbReference type="ARBA" id="ARBA00023004"/>
    </source>
</evidence>
<dbReference type="Gene3D" id="1.10.630.10">
    <property type="entry name" value="Cytochrome P450"/>
    <property type="match status" value="1"/>
</dbReference>
<keyword evidence="4" id="KW-0408">Iron</keyword>
<dbReference type="InterPro" id="IPR002403">
    <property type="entry name" value="Cyt_P450_E_grp-IV"/>
</dbReference>
<dbReference type="InterPro" id="IPR001128">
    <property type="entry name" value="Cyt_P450"/>
</dbReference>
<dbReference type="SUPFAM" id="SSF48264">
    <property type="entry name" value="Cytochrome P450"/>
    <property type="match status" value="1"/>
</dbReference>
<evidence type="ECO:0000256" key="1">
    <source>
        <dbReference type="ARBA" id="ARBA00001971"/>
    </source>
</evidence>